<dbReference type="AlphaFoldDB" id="A0A380VDT0"/>
<protein>
    <recommendedName>
        <fullName evidence="3">DUF3800 domain-containing protein</fullName>
    </recommendedName>
</protein>
<organism evidence="1 2">
    <name type="scientific">Actinobacillus seminis</name>
    <dbReference type="NCBI Taxonomy" id="722"/>
    <lineage>
        <taxon>Bacteria</taxon>
        <taxon>Pseudomonadati</taxon>
        <taxon>Pseudomonadota</taxon>
        <taxon>Gammaproteobacteria</taxon>
        <taxon>Pasteurellales</taxon>
        <taxon>Pasteurellaceae</taxon>
        <taxon>Actinobacillus</taxon>
    </lineage>
</organism>
<dbReference type="EMBL" id="UFSB01000001">
    <property type="protein sequence ID" value="SUU36615.1"/>
    <property type="molecule type" value="Genomic_DNA"/>
</dbReference>
<name>A0A380VDT0_9PAST</name>
<dbReference type="Proteomes" id="UP000254507">
    <property type="component" value="Unassembled WGS sequence"/>
</dbReference>
<gene>
    <name evidence="1" type="ORF">NCTC10851_01288</name>
</gene>
<reference evidence="1 2" key="1">
    <citation type="submission" date="2018-06" db="EMBL/GenBank/DDBJ databases">
        <authorList>
            <consortium name="Pathogen Informatics"/>
            <person name="Doyle S."/>
        </authorList>
    </citation>
    <scope>NUCLEOTIDE SEQUENCE [LARGE SCALE GENOMIC DNA]</scope>
    <source>
        <strain evidence="1 2">NCTC10851</strain>
    </source>
</reference>
<proteinExistence type="predicted"/>
<evidence type="ECO:0000313" key="2">
    <source>
        <dbReference type="Proteomes" id="UP000254507"/>
    </source>
</evidence>
<evidence type="ECO:0000313" key="1">
    <source>
        <dbReference type="EMBL" id="SUU36615.1"/>
    </source>
</evidence>
<sequence length="29" mass="3276">MQVSVYLDESGDLGWKFDAPYCRGVQVVI</sequence>
<evidence type="ECO:0008006" key="3">
    <source>
        <dbReference type="Google" id="ProtNLM"/>
    </source>
</evidence>
<accession>A0A380VDT0</accession>